<dbReference type="Pfam" id="PF01841">
    <property type="entry name" value="Transglut_core"/>
    <property type="match status" value="1"/>
</dbReference>
<proteinExistence type="evidence at transcript level"/>
<dbReference type="InterPro" id="IPR002931">
    <property type="entry name" value="Transglutaminase-like"/>
</dbReference>
<dbReference type="EMBL" id="MH043627">
    <property type="protein sequence ID" value="AWI66781.1"/>
    <property type="molecule type" value="mRNA"/>
</dbReference>
<dbReference type="Gene3D" id="3.10.620.30">
    <property type="match status" value="1"/>
</dbReference>
<dbReference type="InterPro" id="IPR038765">
    <property type="entry name" value="Papain-like_cys_pep_sf"/>
</dbReference>
<keyword evidence="1" id="KW-1133">Transmembrane helix</keyword>
<sequence>MKFFNQVIVLTGIIINTVFSYTINNDTNIKLPNKRETQPMDTSLFYYYNQLHSYEKTIYDSLREQIEKGLETGHPLYDFSVYDVKLHDADDASLAGFRATSAFVMDNPKYFWIGRGNQQSITTVDDVIKELKISFKQSYAEEDLVRLLKKVNDNISELLKEIKTMPTTCHKLQLIHDYLIKTVVYKYGEEYSRYNLYGALVDHASVCEGYAEAFTYICQLVGIPSIIVNSKSHEWNLVQMDNGQWYAMDVTYDDPKINNMDFDSGDDRNKKYDYFLIGQNSQINNDNVKMPYSQSEEHKILDYLLVEDSTGFTFPEIAKEAYQCPIKMSTNYIYDYYIPNKMLYVYIIIGFLALIVVMFVVSCIRSRMSSEDKRRRSSQIRTPVFSA</sequence>
<protein>
    <recommendedName>
        <fullName evidence="2">Transglutaminase-like domain-containing protein</fullName>
    </recommendedName>
</protein>
<feature type="transmembrane region" description="Helical" evidence="1">
    <location>
        <begin position="343"/>
        <end position="364"/>
    </location>
</feature>
<reference evidence="3" key="1">
    <citation type="submission" date="2018-03" db="EMBL/GenBank/DDBJ databases">
        <title>Horizontal gene transfer is an indispensable driver in forging the evolution of the Neocallimastigomycota as a distinct gut-dwelling fungal lineage.</title>
        <authorList>
            <person name="Murphy C.L."/>
            <person name="Youssef N.H."/>
            <person name="Elshahed M.S."/>
        </authorList>
    </citation>
    <scope>NUCLEOTIDE SEQUENCE</scope>
    <source>
        <strain evidence="3">A2</strain>
    </source>
</reference>
<evidence type="ECO:0000313" key="3">
    <source>
        <dbReference type="EMBL" id="AWI66781.1"/>
    </source>
</evidence>
<keyword evidence="1" id="KW-0472">Membrane</keyword>
<keyword evidence="1" id="KW-0812">Transmembrane</keyword>
<name>A0A2S1TYR2_PIRSP</name>
<dbReference type="AlphaFoldDB" id="A0A2S1TYR2"/>
<evidence type="ECO:0000256" key="1">
    <source>
        <dbReference type="SAM" id="Phobius"/>
    </source>
</evidence>
<dbReference type="SUPFAM" id="SSF54001">
    <property type="entry name" value="Cysteine proteinases"/>
    <property type="match status" value="1"/>
</dbReference>
<feature type="domain" description="Transglutaminase-like" evidence="2">
    <location>
        <begin position="161"/>
        <end position="249"/>
    </location>
</feature>
<organism evidence="3">
    <name type="scientific">Piromyces sp</name>
    <dbReference type="NCBI Taxonomy" id="45796"/>
    <lineage>
        <taxon>Eukaryota</taxon>
        <taxon>Fungi</taxon>
        <taxon>Fungi incertae sedis</taxon>
        <taxon>Chytridiomycota</taxon>
        <taxon>Chytridiomycota incertae sedis</taxon>
        <taxon>Neocallimastigomycetes</taxon>
        <taxon>Neocallimastigales</taxon>
        <taxon>Neocallimastigaceae</taxon>
        <taxon>Piromyces</taxon>
    </lineage>
</organism>
<accession>A0A2S1TYR2</accession>
<evidence type="ECO:0000259" key="2">
    <source>
        <dbReference type="Pfam" id="PF01841"/>
    </source>
</evidence>